<name>A0ACA9PXW1_9GLOM</name>
<dbReference type="EMBL" id="CAJVPM010049363">
    <property type="protein sequence ID" value="CAG8724896.1"/>
    <property type="molecule type" value="Genomic_DNA"/>
</dbReference>
<accession>A0ACA9PXW1</accession>
<comment type="caution">
    <text evidence="1">The sequence shown here is derived from an EMBL/GenBank/DDBJ whole genome shotgun (WGS) entry which is preliminary data.</text>
</comment>
<protein>
    <submittedName>
        <fullName evidence="1">959_t:CDS:1</fullName>
    </submittedName>
</protein>
<sequence>KATARLRRRSTEHAYLTQAAHSPDANNNANNNNLPQPPLRRSPRFKSKKQLQQQIASSSADNISLQKNSISTLRSRNNIKPVNQASLTSSPLFSS</sequence>
<feature type="non-terminal residue" evidence="1">
    <location>
        <position position="95"/>
    </location>
</feature>
<proteinExistence type="predicted"/>
<keyword evidence="2" id="KW-1185">Reference proteome</keyword>
<evidence type="ECO:0000313" key="1">
    <source>
        <dbReference type="EMBL" id="CAG8724896.1"/>
    </source>
</evidence>
<reference evidence="1" key="1">
    <citation type="submission" date="2021-06" db="EMBL/GenBank/DDBJ databases">
        <authorList>
            <person name="Kallberg Y."/>
            <person name="Tangrot J."/>
            <person name="Rosling A."/>
        </authorList>
    </citation>
    <scope>NUCLEOTIDE SEQUENCE</scope>
    <source>
        <strain evidence="1">AU212A</strain>
    </source>
</reference>
<dbReference type="Proteomes" id="UP000789860">
    <property type="component" value="Unassembled WGS sequence"/>
</dbReference>
<evidence type="ECO:0000313" key="2">
    <source>
        <dbReference type="Proteomes" id="UP000789860"/>
    </source>
</evidence>
<feature type="non-terminal residue" evidence="1">
    <location>
        <position position="1"/>
    </location>
</feature>
<organism evidence="1 2">
    <name type="scientific">Scutellospora calospora</name>
    <dbReference type="NCBI Taxonomy" id="85575"/>
    <lineage>
        <taxon>Eukaryota</taxon>
        <taxon>Fungi</taxon>
        <taxon>Fungi incertae sedis</taxon>
        <taxon>Mucoromycota</taxon>
        <taxon>Glomeromycotina</taxon>
        <taxon>Glomeromycetes</taxon>
        <taxon>Diversisporales</taxon>
        <taxon>Gigasporaceae</taxon>
        <taxon>Scutellospora</taxon>
    </lineage>
</organism>
<gene>
    <name evidence="1" type="ORF">SCALOS_LOCUS11382</name>
</gene>